<dbReference type="InterPro" id="IPR007791">
    <property type="entry name" value="DjlA_N"/>
</dbReference>
<dbReference type="KEGG" id="apb:SAR116_1356"/>
<dbReference type="RefSeq" id="WP_013046226.1">
    <property type="nucleotide sequence ID" value="NC_014010.1"/>
</dbReference>
<evidence type="ECO:0000256" key="1">
    <source>
        <dbReference type="SAM" id="Phobius"/>
    </source>
</evidence>
<dbReference type="EMBL" id="CP001751">
    <property type="protein sequence ID" value="ADE39599.1"/>
    <property type="molecule type" value="Genomic_DNA"/>
</dbReference>
<dbReference type="eggNOG" id="COG3793">
    <property type="taxonomic scope" value="Bacteria"/>
</dbReference>
<keyword evidence="1" id="KW-1133">Transmembrane helix</keyword>
<dbReference type="SUPFAM" id="SSF158682">
    <property type="entry name" value="TerB-like"/>
    <property type="match status" value="1"/>
</dbReference>
<sequence>MELIGGIIGVVIFWVGVQFVLSLIGHGVRAGGRAVKKAVTGKETYFGPPQLKFVDDKHEKTGWLIKKIMFRGRLPNTRDMNISFAISAFDVTDGEEKYRPVLSIVEAAQEESTICYYMSDDFGRVGEGSSLTDWIQLGVIIPELIQPPYSGDREIHIVVRMFNTNDPITIVAGGSSDDGELILLETLPFTHHFTDKGYEEASKDREESQSISLKIGVAVAMADGSLDDPEGEVLKSWIIKEVASFSDSKQKRLKTMFNKSLKEGFDQAKKGSLVLSDLVERLAEIGDKKSKYDAIELCLDVMAADGVADPEEMSVIRNVAKSLGLDMDEIEKMREKVTLNLSTELTSEEGMESLVGIESSWTDEQKRKHLRTEFQKWSNRLNSLPEGEERQSAQNMLDNIATLRKKYG</sequence>
<keyword evidence="4" id="KW-1185">Reference proteome</keyword>
<feature type="transmembrane region" description="Helical" evidence="1">
    <location>
        <begin position="6"/>
        <end position="28"/>
    </location>
</feature>
<proteinExistence type="predicted"/>
<keyword evidence="1" id="KW-0472">Membrane</keyword>
<dbReference type="Gene3D" id="1.10.3680.10">
    <property type="entry name" value="TerB-like"/>
    <property type="match status" value="1"/>
</dbReference>
<accession>D5BTK2</accession>
<evidence type="ECO:0000313" key="3">
    <source>
        <dbReference type="EMBL" id="ADE39599.1"/>
    </source>
</evidence>
<reference evidence="3 4" key="1">
    <citation type="journal article" date="2010" name="J. Bacteriol.">
        <title>Complete genome sequence of "Candidatus Puniceispirillum marinum" IMCC1322, a representative of the SAR116 clade in the Alphaproteobacteria.</title>
        <authorList>
            <person name="Oh H.M."/>
            <person name="Kwon K.K."/>
            <person name="Kang I."/>
            <person name="Kang S.G."/>
            <person name="Lee J.H."/>
            <person name="Kim S.J."/>
            <person name="Cho J.C."/>
        </authorList>
    </citation>
    <scope>NUCLEOTIDE SEQUENCE [LARGE SCALE GENOMIC DNA]</scope>
    <source>
        <strain evidence="3 4">IMCC1322</strain>
    </source>
</reference>
<dbReference type="OrthoDB" id="6310850at2"/>
<dbReference type="Pfam" id="PF05099">
    <property type="entry name" value="TerB"/>
    <property type="match status" value="1"/>
</dbReference>
<evidence type="ECO:0000313" key="4">
    <source>
        <dbReference type="Proteomes" id="UP000007460"/>
    </source>
</evidence>
<evidence type="ECO:0000259" key="2">
    <source>
        <dbReference type="Pfam" id="PF05099"/>
    </source>
</evidence>
<dbReference type="STRING" id="488538.SAR116_1356"/>
<keyword evidence="1" id="KW-0812">Transmembrane</keyword>
<keyword evidence="3" id="KW-0346">Stress response</keyword>
<feature type="domain" description="Co-chaperone DjlA N-terminal" evidence="2">
    <location>
        <begin position="217"/>
        <end position="334"/>
    </location>
</feature>
<protein>
    <submittedName>
        <fullName evidence="3">Heat shock protein DnaJ domain protein</fullName>
    </submittedName>
</protein>
<dbReference type="Proteomes" id="UP000007460">
    <property type="component" value="Chromosome"/>
</dbReference>
<dbReference type="HOGENOM" id="CLU_674163_0_0_5"/>
<dbReference type="AlphaFoldDB" id="D5BTK2"/>
<dbReference type="CDD" id="cd07176">
    <property type="entry name" value="terB"/>
    <property type="match status" value="1"/>
</dbReference>
<organism evidence="3 4">
    <name type="scientific">Puniceispirillum marinum (strain IMCC1322)</name>
    <dbReference type="NCBI Taxonomy" id="488538"/>
    <lineage>
        <taxon>Bacteria</taxon>
        <taxon>Pseudomonadati</taxon>
        <taxon>Pseudomonadota</taxon>
        <taxon>Alphaproteobacteria</taxon>
        <taxon>Candidatus Puniceispirillales</taxon>
        <taxon>Candidatus Puniceispirillaceae</taxon>
        <taxon>Candidatus Puniceispirillum</taxon>
    </lineage>
</organism>
<dbReference type="InterPro" id="IPR029024">
    <property type="entry name" value="TerB-like"/>
</dbReference>
<name>D5BTK2_PUNMI</name>
<gene>
    <name evidence="3" type="ordered locus">SAR116_1356</name>
</gene>